<feature type="domain" description="Acyl-ACP thioesterase-like C-terminal" evidence="14">
    <location>
        <begin position="281"/>
        <end position="377"/>
    </location>
</feature>
<keyword evidence="8" id="KW-0809">Transit peptide</keyword>
<evidence type="ECO:0000256" key="5">
    <source>
        <dbReference type="ARBA" id="ARBA00022640"/>
    </source>
</evidence>
<dbReference type="InterPro" id="IPR002864">
    <property type="entry name" value="Acyl-ACP_thioesterase_NHD"/>
</dbReference>
<dbReference type="InterPro" id="IPR045023">
    <property type="entry name" value="FATA/B"/>
</dbReference>
<keyword evidence="3 11" id="KW-0444">Lipid biosynthesis</keyword>
<evidence type="ECO:0000256" key="6">
    <source>
        <dbReference type="ARBA" id="ARBA00022801"/>
    </source>
</evidence>
<keyword evidence="9 11" id="KW-0443">Lipid metabolism</keyword>
<dbReference type="InterPro" id="IPR029069">
    <property type="entry name" value="HotDog_dom_sf"/>
</dbReference>
<feature type="domain" description="Acyl-ACP thioesterase N-terminal hotdog" evidence="13">
    <location>
        <begin position="110"/>
        <end position="244"/>
    </location>
</feature>
<dbReference type="STRING" id="3750.A0A498J2H5"/>
<keyword evidence="5 11" id="KW-0934">Plastid</keyword>
<sequence length="379" mass="42643">MVVLTGSPPTLLLPTKLLTFPSKNKSTLCWEGTNNGSHTNQSNPNSTPAAKVHAKVFPKGNVIVASKEDDDKTDAPAAPTKKMPQHPNMESAKYDGVYDMFRGRLDESGFVFQQNFAIRSYELGPDGKATMTCLMERLQETSVQHCRSIGLLVGDFGSSLEMSKRGQVWVVRKLQAIVDKYPSWADVIQVDSWSGASGNNGMFRDWIFRDYITGEILMRATGLYVLMNIKTRKVGRLTEEIKQEFKPYFVDSDPLIDINSTKLGRLNVDGRDYVQTGLAPPSWSDLDINQHVSHAKYIDWVLESIPILTLESHELSSMTLEFRRECRRDSVLQSLRSTAVARDGIDDSSTYNKGVEFDHLLRLEAGSEIFRAKTVWRPK</sequence>
<reference evidence="15 16" key="1">
    <citation type="submission" date="2018-10" db="EMBL/GenBank/DDBJ databases">
        <title>A high-quality apple genome assembly.</title>
        <authorList>
            <person name="Hu J."/>
        </authorList>
    </citation>
    <scope>NUCLEOTIDE SEQUENCE [LARGE SCALE GENOMIC DNA]</scope>
    <source>
        <strain evidence="16">cv. HFTH1</strain>
        <tissue evidence="15">Young leaf</tissue>
    </source>
</reference>
<evidence type="ECO:0000256" key="1">
    <source>
        <dbReference type="ARBA" id="ARBA00004229"/>
    </source>
</evidence>
<evidence type="ECO:0000256" key="2">
    <source>
        <dbReference type="ARBA" id="ARBA00006500"/>
    </source>
</evidence>
<evidence type="ECO:0000256" key="10">
    <source>
        <dbReference type="ARBA" id="ARBA00023160"/>
    </source>
</evidence>
<dbReference type="Pfam" id="PF20791">
    <property type="entry name" value="Acyl-ACP_TE_C"/>
    <property type="match status" value="1"/>
</dbReference>
<comment type="caution">
    <text evidence="15">The sequence shown here is derived from an EMBL/GenBank/DDBJ whole genome shotgun (WGS) entry which is preliminary data.</text>
</comment>
<proteinExistence type="inferred from homology"/>
<evidence type="ECO:0000256" key="3">
    <source>
        <dbReference type="ARBA" id="ARBA00022516"/>
    </source>
</evidence>
<keyword evidence="4 11" id="KW-0150">Chloroplast</keyword>
<evidence type="ECO:0000256" key="8">
    <source>
        <dbReference type="ARBA" id="ARBA00022946"/>
    </source>
</evidence>
<accession>A0A498J2H5</accession>
<keyword evidence="7 11" id="KW-0276">Fatty acid metabolism</keyword>
<dbReference type="Pfam" id="PF01643">
    <property type="entry name" value="Acyl-ACP_TE"/>
    <property type="match status" value="1"/>
</dbReference>
<dbReference type="AlphaFoldDB" id="A0A498J2H5"/>
<evidence type="ECO:0000313" key="16">
    <source>
        <dbReference type="Proteomes" id="UP000290289"/>
    </source>
</evidence>
<evidence type="ECO:0000256" key="12">
    <source>
        <dbReference type="SAM" id="MobiDB-lite"/>
    </source>
</evidence>
<dbReference type="CDD" id="cd00586">
    <property type="entry name" value="4HBT"/>
    <property type="match status" value="1"/>
</dbReference>
<dbReference type="Gene3D" id="3.10.129.10">
    <property type="entry name" value="Hotdog Thioesterase"/>
    <property type="match status" value="1"/>
</dbReference>
<dbReference type="PANTHER" id="PTHR31727:SF2">
    <property type="entry name" value="PALMITOYL-ACYL CARRIER PROTEIN THIOESTERASE, CHLOROPLASTIC"/>
    <property type="match status" value="1"/>
</dbReference>
<gene>
    <name evidence="15" type="ORF">DVH24_000386</name>
</gene>
<dbReference type="Proteomes" id="UP000290289">
    <property type="component" value="Chromosome 9"/>
</dbReference>
<dbReference type="EC" id="3.1.2.-" evidence="11"/>
<organism evidence="15 16">
    <name type="scientific">Malus domestica</name>
    <name type="common">Apple</name>
    <name type="synonym">Pyrus malus</name>
    <dbReference type="NCBI Taxonomy" id="3750"/>
    <lineage>
        <taxon>Eukaryota</taxon>
        <taxon>Viridiplantae</taxon>
        <taxon>Streptophyta</taxon>
        <taxon>Embryophyta</taxon>
        <taxon>Tracheophyta</taxon>
        <taxon>Spermatophyta</taxon>
        <taxon>Magnoliopsida</taxon>
        <taxon>eudicotyledons</taxon>
        <taxon>Gunneridae</taxon>
        <taxon>Pentapetalae</taxon>
        <taxon>rosids</taxon>
        <taxon>fabids</taxon>
        <taxon>Rosales</taxon>
        <taxon>Rosaceae</taxon>
        <taxon>Amygdaloideae</taxon>
        <taxon>Maleae</taxon>
        <taxon>Malus</taxon>
    </lineage>
</organism>
<keyword evidence="6 11" id="KW-0378">Hydrolase</keyword>
<dbReference type="GO" id="GO:0009507">
    <property type="term" value="C:chloroplast"/>
    <property type="evidence" value="ECO:0007669"/>
    <property type="project" value="UniProtKB-SubCell"/>
</dbReference>
<dbReference type="InterPro" id="IPR049427">
    <property type="entry name" value="Acyl-ACP_TE_C"/>
</dbReference>
<dbReference type="GO" id="GO:0016297">
    <property type="term" value="F:fatty acyl-[ACP] hydrolase activity"/>
    <property type="evidence" value="ECO:0007669"/>
    <property type="project" value="InterPro"/>
</dbReference>
<evidence type="ECO:0000256" key="4">
    <source>
        <dbReference type="ARBA" id="ARBA00022528"/>
    </source>
</evidence>
<dbReference type="SUPFAM" id="SSF54637">
    <property type="entry name" value="Thioesterase/thiol ester dehydrase-isomerase"/>
    <property type="match status" value="2"/>
</dbReference>
<keyword evidence="10 11" id="KW-0275">Fatty acid biosynthesis</keyword>
<comment type="subcellular location">
    <subcellularLocation>
        <location evidence="1 11">Plastid</location>
        <location evidence="1 11">Chloroplast</location>
    </subcellularLocation>
</comment>
<name>A0A498J2H5_MALDO</name>
<evidence type="ECO:0000256" key="11">
    <source>
        <dbReference type="RuleBase" id="RU363096"/>
    </source>
</evidence>
<comment type="similarity">
    <text evidence="2 11">Belongs to the acyl-ACP thioesterase family.</text>
</comment>
<dbReference type="EMBL" id="RDQH01000335">
    <property type="protein sequence ID" value="RXH88787.1"/>
    <property type="molecule type" value="Genomic_DNA"/>
</dbReference>
<feature type="region of interest" description="Disordered" evidence="12">
    <location>
        <begin position="66"/>
        <end position="89"/>
    </location>
</feature>
<evidence type="ECO:0000256" key="7">
    <source>
        <dbReference type="ARBA" id="ARBA00022832"/>
    </source>
</evidence>
<evidence type="ECO:0000259" key="14">
    <source>
        <dbReference type="Pfam" id="PF20791"/>
    </source>
</evidence>
<evidence type="ECO:0000313" key="15">
    <source>
        <dbReference type="EMBL" id="RXH88787.1"/>
    </source>
</evidence>
<dbReference type="PANTHER" id="PTHR31727">
    <property type="entry name" value="OLEOYL-ACYL CARRIER PROTEIN THIOESTERASE 1, CHLOROPLASTIC"/>
    <property type="match status" value="1"/>
</dbReference>
<evidence type="ECO:0000259" key="13">
    <source>
        <dbReference type="Pfam" id="PF01643"/>
    </source>
</evidence>
<keyword evidence="16" id="KW-1185">Reference proteome</keyword>
<evidence type="ECO:0000256" key="9">
    <source>
        <dbReference type="ARBA" id="ARBA00023098"/>
    </source>
</evidence>
<dbReference type="GO" id="GO:0000036">
    <property type="term" value="F:acyl carrier activity"/>
    <property type="evidence" value="ECO:0007669"/>
    <property type="project" value="TreeGrafter"/>
</dbReference>
<comment type="function">
    <text evidence="11">Plays an essential role in chain termination during de novo fatty acid synthesis.</text>
</comment>
<protein>
    <recommendedName>
        <fullName evidence="11">Acyl-[acyl-carrier-protein] hydrolase</fullName>
        <ecNumber evidence="11">3.1.2.-</ecNumber>
    </recommendedName>
</protein>